<name>M6QIR8_9LEPT</name>
<reference evidence="1 2" key="1">
    <citation type="submission" date="2013-01" db="EMBL/GenBank/DDBJ databases">
        <authorList>
            <person name="Harkins D.M."/>
            <person name="Durkin A.S."/>
            <person name="Brinkac L.M."/>
            <person name="Haft D.H."/>
            <person name="Selengut J.D."/>
            <person name="Sanka R."/>
            <person name="DePew J."/>
            <person name="Purushe J."/>
            <person name="Chanthongthip A."/>
            <person name="Lattana O."/>
            <person name="Phetsouvanh R."/>
            <person name="Newton P.N."/>
            <person name="Vinetz J.M."/>
            <person name="Sutton G.G."/>
            <person name="Nierman W.C."/>
            <person name="Fouts D.E."/>
        </authorList>
    </citation>
    <scope>NUCLEOTIDE SEQUENCE [LARGE SCALE GENOMIC DNA]</scope>
    <source>
        <strain evidence="1 2">UI 13098</strain>
    </source>
</reference>
<proteinExistence type="predicted"/>
<accession>M6QIR8</accession>
<keyword evidence="2" id="KW-1185">Reference proteome</keyword>
<evidence type="ECO:0000313" key="2">
    <source>
        <dbReference type="Proteomes" id="UP000012118"/>
    </source>
</evidence>
<comment type="caution">
    <text evidence="1">The sequence shown here is derived from an EMBL/GenBank/DDBJ whole genome shotgun (WGS) entry which is preliminary data.</text>
</comment>
<organism evidence="1 2">
    <name type="scientific">Leptospira weilii str. UI 13098</name>
    <dbReference type="NCBI Taxonomy" id="1088542"/>
    <lineage>
        <taxon>Bacteria</taxon>
        <taxon>Pseudomonadati</taxon>
        <taxon>Spirochaetota</taxon>
        <taxon>Spirochaetia</taxon>
        <taxon>Leptospirales</taxon>
        <taxon>Leptospiraceae</taxon>
        <taxon>Leptospira</taxon>
    </lineage>
</organism>
<dbReference type="Proteomes" id="UP000012118">
    <property type="component" value="Unassembled WGS sequence"/>
</dbReference>
<sequence length="59" mass="6987">MFFDPTRSALNLAQKQISEVLFPKKFMLRVDLGILLKRNLKVHPSLYDSNQNRSFYRNS</sequence>
<dbReference type="EMBL" id="AHNU02000011">
    <property type="protein sequence ID" value="EMN92413.1"/>
    <property type="molecule type" value="Genomic_DNA"/>
</dbReference>
<gene>
    <name evidence="1" type="ORF">LEP1GSC108_0138</name>
</gene>
<dbReference type="AlphaFoldDB" id="M6QIR8"/>
<evidence type="ECO:0000313" key="1">
    <source>
        <dbReference type="EMBL" id="EMN92413.1"/>
    </source>
</evidence>
<protein>
    <submittedName>
        <fullName evidence="1">Uncharacterized protein</fullName>
    </submittedName>
</protein>